<reference evidence="1 2" key="1">
    <citation type="submission" date="2019-05" db="EMBL/GenBank/DDBJ databases">
        <title>Another draft genome of Portunus trituberculatus and its Hox gene families provides insights of decapod evolution.</title>
        <authorList>
            <person name="Jeong J.-H."/>
            <person name="Song I."/>
            <person name="Kim S."/>
            <person name="Choi T."/>
            <person name="Kim D."/>
            <person name="Ryu S."/>
            <person name="Kim W."/>
        </authorList>
    </citation>
    <scope>NUCLEOTIDE SEQUENCE [LARGE SCALE GENOMIC DNA]</scope>
    <source>
        <tissue evidence="1">Muscle</tissue>
    </source>
</reference>
<dbReference type="EMBL" id="VSRR010032228">
    <property type="protein sequence ID" value="MPC71063.1"/>
    <property type="molecule type" value="Genomic_DNA"/>
</dbReference>
<organism evidence="1 2">
    <name type="scientific">Portunus trituberculatus</name>
    <name type="common">Swimming crab</name>
    <name type="synonym">Neptunus trituberculatus</name>
    <dbReference type="NCBI Taxonomy" id="210409"/>
    <lineage>
        <taxon>Eukaryota</taxon>
        <taxon>Metazoa</taxon>
        <taxon>Ecdysozoa</taxon>
        <taxon>Arthropoda</taxon>
        <taxon>Crustacea</taxon>
        <taxon>Multicrustacea</taxon>
        <taxon>Malacostraca</taxon>
        <taxon>Eumalacostraca</taxon>
        <taxon>Eucarida</taxon>
        <taxon>Decapoda</taxon>
        <taxon>Pleocyemata</taxon>
        <taxon>Brachyura</taxon>
        <taxon>Eubrachyura</taxon>
        <taxon>Portunoidea</taxon>
        <taxon>Portunidae</taxon>
        <taxon>Portuninae</taxon>
        <taxon>Portunus</taxon>
    </lineage>
</organism>
<dbReference type="AlphaFoldDB" id="A0A5B7HLL6"/>
<name>A0A5B7HLL6_PORTR</name>
<proteinExistence type="predicted"/>
<accession>A0A5B7HLL6</accession>
<evidence type="ECO:0000313" key="1">
    <source>
        <dbReference type="EMBL" id="MPC71063.1"/>
    </source>
</evidence>
<sequence length="56" mass="6036">MTVMAAKQGICRRGTVEPCVLWGPRGLQAHEFESCPRSVCRLGFLTRGNGFLAGGL</sequence>
<comment type="caution">
    <text evidence="1">The sequence shown here is derived from an EMBL/GenBank/DDBJ whole genome shotgun (WGS) entry which is preliminary data.</text>
</comment>
<keyword evidence="2" id="KW-1185">Reference proteome</keyword>
<evidence type="ECO:0000313" key="2">
    <source>
        <dbReference type="Proteomes" id="UP000324222"/>
    </source>
</evidence>
<gene>
    <name evidence="1" type="ORF">E2C01_065331</name>
</gene>
<dbReference type="Proteomes" id="UP000324222">
    <property type="component" value="Unassembled WGS sequence"/>
</dbReference>
<protein>
    <submittedName>
        <fullName evidence="1">Uncharacterized protein</fullName>
    </submittedName>
</protein>